<evidence type="ECO:0000313" key="3">
    <source>
        <dbReference type="EMBL" id="MBP1990717.1"/>
    </source>
</evidence>
<comment type="similarity">
    <text evidence="1">Belongs to the short-chain dehydrogenases/reductases (SDR) family.</text>
</comment>
<reference evidence="3 4" key="1">
    <citation type="submission" date="2021-03" db="EMBL/GenBank/DDBJ databases">
        <title>Genomic Encyclopedia of Type Strains, Phase IV (KMG-IV): sequencing the most valuable type-strain genomes for metagenomic binning, comparative biology and taxonomic classification.</title>
        <authorList>
            <person name="Goeker M."/>
        </authorList>
    </citation>
    <scope>NUCLEOTIDE SEQUENCE [LARGE SCALE GENOMIC DNA]</scope>
    <source>
        <strain evidence="3 4">DSM 26048</strain>
    </source>
</reference>
<dbReference type="InterPro" id="IPR036291">
    <property type="entry name" value="NAD(P)-bd_dom_sf"/>
</dbReference>
<dbReference type="CDD" id="cd05233">
    <property type="entry name" value="SDR_c"/>
    <property type="match status" value="1"/>
</dbReference>
<organism evidence="3 4">
    <name type="scientific">Paenibacillus eucommiae</name>
    <dbReference type="NCBI Taxonomy" id="1355755"/>
    <lineage>
        <taxon>Bacteria</taxon>
        <taxon>Bacillati</taxon>
        <taxon>Bacillota</taxon>
        <taxon>Bacilli</taxon>
        <taxon>Bacillales</taxon>
        <taxon>Paenibacillaceae</taxon>
        <taxon>Paenibacillus</taxon>
    </lineage>
</organism>
<keyword evidence="4" id="KW-1185">Reference proteome</keyword>
<dbReference type="Pfam" id="PF13561">
    <property type="entry name" value="adh_short_C2"/>
    <property type="match status" value="1"/>
</dbReference>
<evidence type="ECO:0000256" key="2">
    <source>
        <dbReference type="ARBA" id="ARBA00023002"/>
    </source>
</evidence>
<dbReference type="Gene3D" id="3.40.50.720">
    <property type="entry name" value="NAD(P)-binding Rossmann-like Domain"/>
    <property type="match status" value="1"/>
</dbReference>
<dbReference type="PRINTS" id="PR00081">
    <property type="entry name" value="GDHRDH"/>
</dbReference>
<dbReference type="RefSeq" id="WP_209971483.1">
    <property type="nucleotide sequence ID" value="NZ_JAGGLB010000006.1"/>
</dbReference>
<evidence type="ECO:0000256" key="1">
    <source>
        <dbReference type="ARBA" id="ARBA00006484"/>
    </source>
</evidence>
<accession>A0ABS4IT27</accession>
<evidence type="ECO:0000313" key="4">
    <source>
        <dbReference type="Proteomes" id="UP001519287"/>
    </source>
</evidence>
<dbReference type="PANTHER" id="PTHR24321">
    <property type="entry name" value="DEHYDROGENASES, SHORT CHAIN"/>
    <property type="match status" value="1"/>
</dbReference>
<dbReference type="EMBL" id="JAGGLB010000006">
    <property type="protein sequence ID" value="MBP1990717.1"/>
    <property type="molecule type" value="Genomic_DNA"/>
</dbReference>
<dbReference type="InterPro" id="IPR002347">
    <property type="entry name" value="SDR_fam"/>
</dbReference>
<proteinExistence type="inferred from homology"/>
<name>A0ABS4IT27_9BACL</name>
<comment type="caution">
    <text evidence="3">The sequence shown here is derived from an EMBL/GenBank/DDBJ whole genome shotgun (WGS) entry which is preliminary data.</text>
</comment>
<dbReference type="SUPFAM" id="SSF51735">
    <property type="entry name" value="NAD(P)-binding Rossmann-fold domains"/>
    <property type="match status" value="1"/>
</dbReference>
<gene>
    <name evidence="3" type="ORF">J2Z66_002323</name>
</gene>
<keyword evidence="2" id="KW-0560">Oxidoreductase</keyword>
<sequence length="252" mass="27512">MNISNLQDKVIVITGALGDAGREAITLFLKKGARIAASDIKAIETYPEWETLLQRYGNNRMLYVKADFTDEDQVRDVFERIKQHFGRLDGSYHNVYINPSLSIAEMSAQDWNRSMEGTLTSAFLVCKYAAQLMIASGGGSIVNTSSILGTVPRYNNASYGAGKAGMEQLTRYAAVEFAPYGIRANAIVPGDFKGEELLKTMSAEFFEAMKTTTLIGRNGTPNEINEVAAFLLSDAASYVTGSVYPVTGGLWI</sequence>
<protein>
    <submittedName>
        <fullName evidence="3">NAD(P)-dependent dehydrogenase (Short-subunit alcohol dehydrogenase family)</fullName>
    </submittedName>
</protein>
<dbReference type="Proteomes" id="UP001519287">
    <property type="component" value="Unassembled WGS sequence"/>
</dbReference>
<dbReference type="PANTHER" id="PTHR24321:SF8">
    <property type="entry name" value="ESTRADIOL 17-BETA-DEHYDROGENASE 8-RELATED"/>
    <property type="match status" value="1"/>
</dbReference>